<dbReference type="InterPro" id="IPR013854">
    <property type="entry name" value="TF_AP2_C"/>
</dbReference>
<keyword evidence="5" id="KW-0804">Transcription</keyword>
<protein>
    <submittedName>
        <fullName evidence="9">AP2A-like protein</fullName>
    </submittedName>
</protein>
<evidence type="ECO:0000256" key="7">
    <source>
        <dbReference type="SAM" id="MobiDB-lite"/>
    </source>
</evidence>
<dbReference type="Proteomes" id="UP001164746">
    <property type="component" value="Chromosome 13"/>
</dbReference>
<keyword evidence="3" id="KW-0805">Transcription regulation</keyword>
<keyword evidence="10" id="KW-1185">Reference proteome</keyword>
<evidence type="ECO:0000259" key="8">
    <source>
        <dbReference type="Pfam" id="PF03299"/>
    </source>
</evidence>
<accession>A0ABY7FTZ4</accession>
<evidence type="ECO:0000256" key="3">
    <source>
        <dbReference type="ARBA" id="ARBA00023015"/>
    </source>
</evidence>
<feature type="domain" description="Transcription factor AP-2 C-terminal" evidence="8">
    <location>
        <begin position="186"/>
        <end position="380"/>
    </location>
</feature>
<evidence type="ECO:0000256" key="4">
    <source>
        <dbReference type="ARBA" id="ARBA00023125"/>
    </source>
</evidence>
<comment type="subcellular location">
    <subcellularLocation>
        <location evidence="1">Nucleus</location>
    </subcellularLocation>
</comment>
<sequence length="403" mass="44771">MCGCVDKWMDGLPNGWLERRDVLGSHTGLGQLVATVSTAASFPPAPRLSHTPTSDFQPPYFPPPYNPISQQPVEFHPHHVNADPYAHLGGFQTPQQHYHQLQDRNVLRHRDDIHNMAGGLQSHDRNRNEYGTMSRTDLLVPRAPLSIGYGEADPGMLSLHAGNMMDDGGQLMITTNLIGSSPTDVFCSVPGRLSLLSSTSKYKVTVAEVQRRLSPPECLNASLLGGVLRRAKSKNGGRSLREKLDKMGMNLPAGRRKAANVTLLTSLVEGESIRLARDFGYLCETEFPSRQCAEYNTRQYADPADQMTRKNMILATKQILKELMDLLNQDRSPLGNTRPQMILEPNIQRHLSHFSLITHGFGSPAVVASLTSVQNYLNEMLKIMDKSYATQNGMDPKKTEKDE</sequence>
<reference evidence="9" key="1">
    <citation type="submission" date="2022-11" db="EMBL/GenBank/DDBJ databases">
        <title>Centuries of genome instability and evolution in soft-shell clam transmissible cancer (bioRxiv).</title>
        <authorList>
            <person name="Hart S.F.M."/>
            <person name="Yonemitsu M.A."/>
            <person name="Giersch R.M."/>
            <person name="Beal B.F."/>
            <person name="Arriagada G."/>
            <person name="Davis B.W."/>
            <person name="Ostrander E.A."/>
            <person name="Goff S.P."/>
            <person name="Metzger M.J."/>
        </authorList>
    </citation>
    <scope>NUCLEOTIDE SEQUENCE</scope>
    <source>
        <strain evidence="9">MELC-2E11</strain>
        <tissue evidence="9">Siphon/mantle</tissue>
    </source>
</reference>
<proteinExistence type="inferred from homology"/>
<dbReference type="PANTHER" id="PTHR10812:SF17">
    <property type="entry name" value="TRANSCRIPTION FACTOR AP-2, ISOFORM D"/>
    <property type="match status" value="1"/>
</dbReference>
<evidence type="ECO:0000256" key="1">
    <source>
        <dbReference type="ARBA" id="ARBA00004123"/>
    </source>
</evidence>
<keyword evidence="6" id="KW-0539">Nucleus</keyword>
<dbReference type="PANTHER" id="PTHR10812">
    <property type="entry name" value="TRANSCRIPTION FACTOR AP-2"/>
    <property type="match status" value="1"/>
</dbReference>
<comment type="similarity">
    <text evidence="2">Belongs to the AP-2 family.</text>
</comment>
<evidence type="ECO:0000256" key="2">
    <source>
        <dbReference type="ARBA" id="ARBA00007770"/>
    </source>
</evidence>
<evidence type="ECO:0000256" key="6">
    <source>
        <dbReference type="ARBA" id="ARBA00023242"/>
    </source>
</evidence>
<evidence type="ECO:0000313" key="9">
    <source>
        <dbReference type="EMBL" id="WAR24749.1"/>
    </source>
</evidence>
<feature type="region of interest" description="Disordered" evidence="7">
    <location>
        <begin position="42"/>
        <end position="62"/>
    </location>
</feature>
<evidence type="ECO:0000313" key="10">
    <source>
        <dbReference type="Proteomes" id="UP001164746"/>
    </source>
</evidence>
<evidence type="ECO:0000256" key="5">
    <source>
        <dbReference type="ARBA" id="ARBA00023163"/>
    </source>
</evidence>
<name>A0ABY7FTZ4_MYAAR</name>
<organism evidence="9 10">
    <name type="scientific">Mya arenaria</name>
    <name type="common">Soft-shell clam</name>
    <dbReference type="NCBI Taxonomy" id="6604"/>
    <lineage>
        <taxon>Eukaryota</taxon>
        <taxon>Metazoa</taxon>
        <taxon>Spiralia</taxon>
        <taxon>Lophotrochozoa</taxon>
        <taxon>Mollusca</taxon>
        <taxon>Bivalvia</taxon>
        <taxon>Autobranchia</taxon>
        <taxon>Heteroconchia</taxon>
        <taxon>Euheterodonta</taxon>
        <taxon>Imparidentia</taxon>
        <taxon>Neoheterodontei</taxon>
        <taxon>Myida</taxon>
        <taxon>Myoidea</taxon>
        <taxon>Myidae</taxon>
        <taxon>Mya</taxon>
    </lineage>
</organism>
<keyword evidence="4" id="KW-0238">DNA-binding</keyword>
<dbReference type="InterPro" id="IPR004979">
    <property type="entry name" value="TF_AP2"/>
</dbReference>
<gene>
    <name evidence="9" type="ORF">MAR_038418</name>
</gene>
<dbReference type="EMBL" id="CP111024">
    <property type="protein sequence ID" value="WAR24749.1"/>
    <property type="molecule type" value="Genomic_DNA"/>
</dbReference>
<dbReference type="Pfam" id="PF03299">
    <property type="entry name" value="TF_AP-2"/>
    <property type="match status" value="1"/>
</dbReference>
<dbReference type="PRINTS" id="PR01748">
    <property type="entry name" value="AP2TNSCPFCT"/>
</dbReference>